<feature type="domain" description="CCHC-type" evidence="9">
    <location>
        <begin position="73"/>
        <end position="88"/>
    </location>
</feature>
<dbReference type="eggNOG" id="KOG4400">
    <property type="taxonomic scope" value="Eukaryota"/>
</dbReference>
<dbReference type="GO" id="GO:0031499">
    <property type="term" value="C:TRAMP complex"/>
    <property type="evidence" value="ECO:0007669"/>
    <property type="project" value="EnsemblFungi"/>
</dbReference>
<dbReference type="OMA" id="YCGSMDD"/>
<feature type="compositionally biased region" description="Low complexity" evidence="8">
    <location>
        <begin position="291"/>
        <end position="305"/>
    </location>
</feature>
<dbReference type="OrthoDB" id="7608935at2759"/>
<evidence type="ECO:0000313" key="11">
    <source>
        <dbReference type="Proteomes" id="UP000001640"/>
    </source>
</evidence>
<dbReference type="PANTHER" id="PTHR46543:SF1">
    <property type="entry name" value="ZINC FINGER CCHC DOMAIN-CONTAINING PROTEIN 7"/>
    <property type="match status" value="1"/>
</dbReference>
<reference key="2">
    <citation type="submission" date="2011-08" db="EMBL/GenBank/DDBJ databases">
        <title>Genome sequence of Naumovozyma castellii.</title>
        <authorList>
            <person name="Gordon J.L."/>
            <person name="Armisen D."/>
            <person name="Proux-Wera E."/>
            <person name="OhEigeartaigh S.S."/>
            <person name="Byrne K.P."/>
            <person name="Wolfe K.H."/>
        </authorList>
    </citation>
    <scope>NUCLEOTIDE SEQUENCE</scope>
    <source>
        <strain>Type strain:CBS 4309</strain>
    </source>
</reference>
<dbReference type="GO" id="GO:0005730">
    <property type="term" value="C:nucleolus"/>
    <property type="evidence" value="ECO:0007669"/>
    <property type="project" value="EnsemblFungi"/>
</dbReference>
<gene>
    <name evidence="10" type="primary">NCAS0A13720</name>
    <name evidence="10" type="ordered locus">NCAS_0A13720</name>
</gene>
<dbReference type="PIRSF" id="PIRSF018162">
    <property type="entry name" value="PolyA_pol_Air1/2"/>
    <property type="match status" value="1"/>
</dbReference>
<feature type="domain" description="CCHC-type" evidence="9">
    <location>
        <begin position="175"/>
        <end position="190"/>
    </location>
</feature>
<dbReference type="InterPro" id="IPR016713">
    <property type="entry name" value="Air1/2_Saccharomycetales"/>
</dbReference>
<dbReference type="GO" id="GO:0071039">
    <property type="term" value="P:nuclear polyadenylation-dependent CUT catabolic process"/>
    <property type="evidence" value="ECO:0007669"/>
    <property type="project" value="EnsemblFungi"/>
</dbReference>
<dbReference type="SMART" id="SM00343">
    <property type="entry name" value="ZnF_C2HC"/>
    <property type="match status" value="5"/>
</dbReference>
<comment type="subcellular location">
    <subcellularLocation>
        <location evidence="1">Nucleus</location>
    </subcellularLocation>
</comment>
<dbReference type="Pfam" id="PF21759">
    <property type="entry name" value="AIR2-like_ZnK4"/>
    <property type="match status" value="1"/>
</dbReference>
<dbReference type="GO" id="GO:0071036">
    <property type="term" value="P:nuclear polyadenylation-dependent snoRNA catabolic process"/>
    <property type="evidence" value="ECO:0007669"/>
    <property type="project" value="EnsemblFungi"/>
</dbReference>
<dbReference type="GO" id="GO:0008270">
    <property type="term" value="F:zinc ion binding"/>
    <property type="evidence" value="ECO:0007669"/>
    <property type="project" value="UniProtKB-KW"/>
</dbReference>
<dbReference type="GO" id="GO:1990817">
    <property type="term" value="F:poly(A) RNA polymerase activity"/>
    <property type="evidence" value="ECO:0007669"/>
    <property type="project" value="EnsemblFungi"/>
</dbReference>
<feature type="region of interest" description="Disordered" evidence="8">
    <location>
        <begin position="248"/>
        <end position="353"/>
    </location>
</feature>
<keyword evidence="4 7" id="KW-0863">Zinc-finger</keyword>
<evidence type="ECO:0000256" key="5">
    <source>
        <dbReference type="ARBA" id="ARBA00022833"/>
    </source>
</evidence>
<evidence type="ECO:0000256" key="1">
    <source>
        <dbReference type="ARBA" id="ARBA00004123"/>
    </source>
</evidence>
<dbReference type="STRING" id="1064592.G0V8Y1"/>
<evidence type="ECO:0000313" key="10">
    <source>
        <dbReference type="EMBL" id="CCC67930.1"/>
    </source>
</evidence>
<dbReference type="GO" id="GO:0071035">
    <property type="term" value="P:nuclear polyadenylation-dependent rRNA catabolic process"/>
    <property type="evidence" value="ECO:0007669"/>
    <property type="project" value="EnsemblFungi"/>
</dbReference>
<keyword evidence="2" id="KW-0479">Metal-binding</keyword>
<dbReference type="InterPro" id="IPR001878">
    <property type="entry name" value="Znf_CCHC"/>
</dbReference>
<dbReference type="GO" id="GO:0071037">
    <property type="term" value="P:nuclear polyadenylation-dependent snRNA catabolic process"/>
    <property type="evidence" value="ECO:0007669"/>
    <property type="project" value="EnsemblFungi"/>
</dbReference>
<keyword evidence="11" id="KW-1185">Reference proteome</keyword>
<feature type="compositionally biased region" description="Low complexity" evidence="8">
    <location>
        <begin position="257"/>
        <end position="267"/>
    </location>
</feature>
<name>G0V8Y1_NAUCA</name>
<organism evidence="10 11">
    <name type="scientific">Naumovozyma castellii</name>
    <name type="common">Yeast</name>
    <name type="synonym">Saccharomyces castellii</name>
    <dbReference type="NCBI Taxonomy" id="27288"/>
    <lineage>
        <taxon>Eukaryota</taxon>
        <taxon>Fungi</taxon>
        <taxon>Dikarya</taxon>
        <taxon>Ascomycota</taxon>
        <taxon>Saccharomycotina</taxon>
        <taxon>Saccharomycetes</taxon>
        <taxon>Saccharomycetales</taxon>
        <taxon>Saccharomycetaceae</taxon>
        <taxon>Naumovozyma</taxon>
    </lineage>
</organism>
<dbReference type="GO" id="GO:0071038">
    <property type="term" value="P:TRAMP-dependent tRNA surveillance pathway"/>
    <property type="evidence" value="ECO:0007669"/>
    <property type="project" value="EnsemblFungi"/>
</dbReference>
<keyword evidence="3" id="KW-0677">Repeat</keyword>
<evidence type="ECO:0000256" key="2">
    <source>
        <dbReference type="ARBA" id="ARBA00022723"/>
    </source>
</evidence>
<reference evidence="11" key="1">
    <citation type="journal article" date="2011" name="Proc. Natl. Acad. Sci. U.S.A.">
        <title>Evolutionary erosion of yeast sex chromosomes by mating-type switching accidents.</title>
        <authorList>
            <person name="Gordon J.L."/>
            <person name="Armisen D."/>
            <person name="Proux-Wera E."/>
            <person name="Oheigeartaigh S.S."/>
            <person name="Byrne K.P."/>
            <person name="Wolfe K.H."/>
        </authorList>
    </citation>
    <scope>NUCLEOTIDE SEQUENCE [LARGE SCALE GENOMIC DNA]</scope>
    <source>
        <strain evidence="11">ATCC 76901 / BCRC 22586 / CBS 4309 / NBRC 1992 / NRRL Y-12630</strain>
    </source>
</reference>
<feature type="compositionally biased region" description="Polar residues" evidence="8">
    <location>
        <begin position="312"/>
        <end position="342"/>
    </location>
</feature>
<dbReference type="GO" id="GO:0043633">
    <property type="term" value="P:polyadenylation-dependent RNA catabolic process"/>
    <property type="evidence" value="ECO:0007669"/>
    <property type="project" value="InterPro"/>
</dbReference>
<evidence type="ECO:0000256" key="8">
    <source>
        <dbReference type="SAM" id="MobiDB-lite"/>
    </source>
</evidence>
<dbReference type="PANTHER" id="PTHR46543">
    <property type="entry name" value="ZINC FINGER CCHC DOMAIN-CONTAINING PROTEIN 7"/>
    <property type="match status" value="1"/>
</dbReference>
<dbReference type="AlphaFoldDB" id="G0V8Y1"/>
<dbReference type="GO" id="GO:0071031">
    <property type="term" value="P:nuclear mRNA surveillance of mRNA 3'-end processing"/>
    <property type="evidence" value="ECO:0007669"/>
    <property type="project" value="EnsemblFungi"/>
</dbReference>
<sequence length="353" mass="40957">MSSLLSEVETADILPIVKDTSPSVPDGTITKLPAPSIEEVDEDPEALRALRGQGRYFGVPDDDVNGIKELEPKCNNCSQRGHLKRDCPHVICTYCGSMDDHYSQHCPKAIKCANCNENGHYRSQCPQKWKRVYCTLCNSKRHARDRCPSIWRVYLLKDTDEKKSSLKLPFENIFCYNCGVSGHFGDDCDQRRSSRVPNDDGSAFSGDNLDSKLKNQYYDRLEEYIKENEQKYYDNYADDFNYDDYEYDDASYDDRYNNNNNNNYNNNSKKRRRAESPFSSQSYSDKRSQRPNRNSQGNQRNRNVSHPLDYPRSTQQNMNSSRYGSGQRDNSRQTANYKSYNSFKPFRSGTLRR</sequence>
<dbReference type="PROSITE" id="PS50158">
    <property type="entry name" value="ZF_CCHC"/>
    <property type="match status" value="3"/>
</dbReference>
<evidence type="ECO:0000259" key="9">
    <source>
        <dbReference type="PROSITE" id="PS50158"/>
    </source>
</evidence>
<dbReference type="InterPro" id="IPR049024">
    <property type="entry name" value="AIR2-like_ZnK4"/>
</dbReference>
<dbReference type="GO" id="GO:0003723">
    <property type="term" value="F:RNA binding"/>
    <property type="evidence" value="ECO:0007669"/>
    <property type="project" value="TreeGrafter"/>
</dbReference>
<dbReference type="EMBL" id="HE576752">
    <property type="protein sequence ID" value="CCC67930.1"/>
    <property type="molecule type" value="Genomic_DNA"/>
</dbReference>
<proteinExistence type="predicted"/>
<dbReference type="InterPro" id="IPR036875">
    <property type="entry name" value="Znf_CCHC_sf"/>
</dbReference>
<keyword evidence="5" id="KW-0862">Zinc</keyword>
<dbReference type="Gene3D" id="4.10.60.10">
    <property type="entry name" value="Zinc finger, CCHC-type"/>
    <property type="match status" value="2"/>
</dbReference>
<evidence type="ECO:0000256" key="6">
    <source>
        <dbReference type="ARBA" id="ARBA00023242"/>
    </source>
</evidence>
<keyword evidence="6" id="KW-0539">Nucleus</keyword>
<dbReference type="InParanoid" id="G0V8Y1"/>
<evidence type="ECO:0000256" key="4">
    <source>
        <dbReference type="ARBA" id="ARBA00022771"/>
    </source>
</evidence>
<dbReference type="InterPro" id="IPR051644">
    <property type="entry name" value="TRAMP_AT-DNA-binding"/>
</dbReference>
<evidence type="ECO:0000256" key="3">
    <source>
        <dbReference type="ARBA" id="ARBA00022737"/>
    </source>
</evidence>
<dbReference type="FunCoup" id="G0V8Y1">
    <property type="interactions" value="283"/>
</dbReference>
<protein>
    <recommendedName>
        <fullName evidence="9">CCHC-type domain-containing protein</fullName>
    </recommendedName>
</protein>
<dbReference type="RefSeq" id="XP_003674310.1">
    <property type="nucleotide sequence ID" value="XM_003674262.1"/>
</dbReference>
<feature type="domain" description="CCHC-type" evidence="9">
    <location>
        <begin position="111"/>
        <end position="127"/>
    </location>
</feature>
<dbReference type="HOGENOM" id="CLU_049076_1_0_1"/>
<dbReference type="SUPFAM" id="SSF57756">
    <property type="entry name" value="Retrovirus zinc finger-like domains"/>
    <property type="match status" value="3"/>
</dbReference>
<dbReference type="KEGG" id="ncs:NCAS_0A13720"/>
<dbReference type="Pfam" id="PF00098">
    <property type="entry name" value="zf-CCHC"/>
    <property type="match status" value="3"/>
</dbReference>
<dbReference type="Proteomes" id="UP000001640">
    <property type="component" value="Chromosome 1"/>
</dbReference>
<accession>G0V8Y1</accession>
<dbReference type="GeneID" id="96901408"/>
<evidence type="ECO:0000256" key="7">
    <source>
        <dbReference type="PROSITE-ProRule" id="PRU00047"/>
    </source>
</evidence>